<evidence type="ECO:0000313" key="2">
    <source>
        <dbReference type="Proteomes" id="UP001597110"/>
    </source>
</evidence>
<proteinExistence type="predicted"/>
<evidence type="ECO:0008006" key="3">
    <source>
        <dbReference type="Google" id="ProtNLM"/>
    </source>
</evidence>
<keyword evidence="2" id="KW-1185">Reference proteome</keyword>
<organism evidence="1 2">
    <name type="scientific">Lysobacter brunescens</name>
    <dbReference type="NCBI Taxonomy" id="262323"/>
    <lineage>
        <taxon>Bacteria</taxon>
        <taxon>Pseudomonadati</taxon>
        <taxon>Pseudomonadota</taxon>
        <taxon>Gammaproteobacteria</taxon>
        <taxon>Lysobacterales</taxon>
        <taxon>Lysobacteraceae</taxon>
        <taxon>Lysobacter</taxon>
    </lineage>
</organism>
<name>A0ABW2Y9W8_9GAMM</name>
<sequence>MATTTSSRIDGDLQTALFEVKSTCYLASRSLYVIAGEIKSGAVRAGMQIEISLNSAITMNLDVAGIEFIRQPERELVALTVMVDSKAEADLIDAMNIAGSQLQLAMPAGRSEHPGERST</sequence>
<evidence type="ECO:0000313" key="1">
    <source>
        <dbReference type="EMBL" id="MFD0725167.1"/>
    </source>
</evidence>
<accession>A0ABW2Y9W8</accession>
<reference evidence="2" key="1">
    <citation type="journal article" date="2019" name="Int. J. Syst. Evol. Microbiol.">
        <title>The Global Catalogue of Microorganisms (GCM) 10K type strain sequencing project: providing services to taxonomists for standard genome sequencing and annotation.</title>
        <authorList>
            <consortium name="The Broad Institute Genomics Platform"/>
            <consortium name="The Broad Institute Genome Sequencing Center for Infectious Disease"/>
            <person name="Wu L."/>
            <person name="Ma J."/>
        </authorList>
    </citation>
    <scope>NUCLEOTIDE SEQUENCE [LARGE SCALE GENOMIC DNA]</scope>
    <source>
        <strain evidence="2">CCUG 55585</strain>
    </source>
</reference>
<dbReference type="RefSeq" id="WP_386822782.1">
    <property type="nucleotide sequence ID" value="NZ_JBHTIF010000001.1"/>
</dbReference>
<gene>
    <name evidence="1" type="ORF">ACFQ0E_06080</name>
</gene>
<dbReference type="EMBL" id="JBHTIF010000001">
    <property type="protein sequence ID" value="MFD0725167.1"/>
    <property type="molecule type" value="Genomic_DNA"/>
</dbReference>
<protein>
    <recommendedName>
        <fullName evidence="3">PilZ domain-containing protein</fullName>
    </recommendedName>
</protein>
<comment type="caution">
    <text evidence="1">The sequence shown here is derived from an EMBL/GenBank/DDBJ whole genome shotgun (WGS) entry which is preliminary data.</text>
</comment>
<dbReference type="Proteomes" id="UP001597110">
    <property type="component" value="Unassembled WGS sequence"/>
</dbReference>